<evidence type="ECO:0000313" key="9">
    <source>
        <dbReference type="Proteomes" id="UP000309550"/>
    </source>
</evidence>
<dbReference type="InterPro" id="IPR011625">
    <property type="entry name" value="A2M_N_BRD"/>
</dbReference>
<evidence type="ECO:0000259" key="7">
    <source>
        <dbReference type="SMART" id="SM01360"/>
    </source>
</evidence>
<dbReference type="SMART" id="SM01419">
    <property type="entry name" value="Thiol-ester_cl"/>
    <property type="match status" value="1"/>
</dbReference>
<dbReference type="Gene3D" id="1.50.10.20">
    <property type="match status" value="1"/>
</dbReference>
<dbReference type="Pfam" id="PF21142">
    <property type="entry name" value="A2M_bMG2"/>
    <property type="match status" value="1"/>
</dbReference>
<dbReference type="InterPro" id="IPR041246">
    <property type="entry name" value="Bact_MG10"/>
</dbReference>
<keyword evidence="9" id="KW-1185">Reference proteome</keyword>
<feature type="domain" description="Alpha-2-macroglobulin" evidence="7">
    <location>
        <begin position="1158"/>
        <end position="1246"/>
    </location>
</feature>
<dbReference type="SMART" id="SM01359">
    <property type="entry name" value="A2M_N_2"/>
    <property type="match status" value="1"/>
</dbReference>
<dbReference type="Gene3D" id="3.50.4.10">
    <property type="entry name" value="Hepatocyte Growth Factor"/>
    <property type="match status" value="1"/>
</dbReference>
<dbReference type="InterPro" id="IPR021868">
    <property type="entry name" value="Alpha_2_Macroglob_MG3"/>
</dbReference>
<dbReference type="InterPro" id="IPR051802">
    <property type="entry name" value="YfhM-like"/>
</dbReference>
<keyword evidence="3" id="KW-0677">Repeat</keyword>
<dbReference type="Pfam" id="PF11974">
    <property type="entry name" value="bMG3"/>
    <property type="match status" value="1"/>
</dbReference>
<dbReference type="InterPro" id="IPR041203">
    <property type="entry name" value="Bact_A2M_MG5"/>
</dbReference>
<comment type="caution">
    <text evidence="8">The sequence shown here is derived from an EMBL/GenBank/DDBJ whole genome shotgun (WGS) entry which is preliminary data.</text>
</comment>
<dbReference type="RefSeq" id="WP_138662009.1">
    <property type="nucleotide sequence ID" value="NZ_VANS01000002.1"/>
</dbReference>
<dbReference type="InterPro" id="IPR002890">
    <property type="entry name" value="MG2"/>
</dbReference>
<reference evidence="8 9" key="1">
    <citation type="submission" date="2019-05" db="EMBL/GenBank/DDBJ databases">
        <title>Sulfitobacter sabulilitoris sp. nov., isolated from a marine sand.</title>
        <authorList>
            <person name="Yoon J.-H."/>
        </authorList>
    </citation>
    <scope>NUCLEOTIDE SEQUENCE [LARGE SCALE GENOMIC DNA]</scope>
    <source>
        <strain evidence="8 9">HSMS-29</strain>
    </source>
</reference>
<dbReference type="CDD" id="cd02891">
    <property type="entry name" value="A2M_like"/>
    <property type="match status" value="1"/>
</dbReference>
<dbReference type="Gene3D" id="2.60.40.1930">
    <property type="match status" value="1"/>
</dbReference>
<proteinExistence type="inferred from homology"/>
<dbReference type="OrthoDB" id="9767116at2"/>
<dbReference type="GO" id="GO:0005576">
    <property type="term" value="C:extracellular region"/>
    <property type="evidence" value="ECO:0007669"/>
    <property type="project" value="InterPro"/>
</dbReference>
<dbReference type="InterPro" id="IPR041462">
    <property type="entry name" value="Bact_A2M_MG6"/>
</dbReference>
<dbReference type="CDD" id="cd01100">
    <property type="entry name" value="APPLE_Factor_XI_like"/>
    <property type="match status" value="1"/>
</dbReference>
<dbReference type="SUPFAM" id="SSF48239">
    <property type="entry name" value="Terpenoid cyclases/Protein prenyltransferases"/>
    <property type="match status" value="1"/>
</dbReference>
<dbReference type="PANTHER" id="PTHR40094">
    <property type="entry name" value="ALPHA-2-MACROGLOBULIN HOMOLOG"/>
    <property type="match status" value="1"/>
</dbReference>
<feature type="domain" description="Alpha-2-macroglobulin bait region" evidence="6">
    <location>
        <begin position="950"/>
        <end position="1095"/>
    </location>
</feature>
<gene>
    <name evidence="8" type="ORF">FDT80_09315</name>
</gene>
<evidence type="ECO:0000256" key="3">
    <source>
        <dbReference type="ARBA" id="ARBA00022737"/>
    </source>
</evidence>
<sequence>MSIASVSRVLCLVCLCLGAGGALSQTAVPDTRFVVTQDVDYYGADLTNLFDTGFDGCARACQSDAACVAFTFNTRSNACFPKSAITARKPYAGALSAQRVATDPAIVSAAPARQADLSFLVSADIDAAQAQSARLPRSYPAGGLDLADLRALGRDRMQAGDAEGALRWHGLAVALSDLSRDWRDYAAVLLALDGRDTTPRRRITDDALSASVNAYLRALDPPSRASALTAMARALERASRGRHSIAALRLAQQIAPQSGTRQMLDRAVAQFGFRITDTRVENDAAEPRICIEFSDPLVQAGVDYAPFIRSPDTGLVVTAQDAQLCLDGVAHGTRYDLTVRSGLPAADGEVLGRDAALSLYVRDRAPLVRFGGRAFVLPRGAGAAIPVETVNTDALDLTLWRISDRNLVRAVQDSFLGRPLSAYQREVFATEIAQEIWSGTAEVQNTLNADMTTRLPLHSALKDQAPGIFALTARLPGVDLNDDAGATQWFVLSDLGLATWFGTDGLHVAVRGLGDAGPRANVTVSLISRANAVLGRAITDRDGFASFPPGLARGVGAAGPAMVVADEGDSDMAFLPLTDPAFDLSDRGVEGRPPSPPINMFLTTDRGAYRAGEVIHATALARDAQAQAITGLPVTAILKRPDGVEYSRRHSGRGVAGGHVFALPVGATAPRGTWRLDLHTDVDAPPLASRTLLVEDFLPERLDLTLSVTDTPLRADDTPPLRVQADYLFGAPASDLAVEGEVRLVATRAIAEFPGYAFGRHDQRFDPRTQPLDPATTDSTGAATLALTLPPVDDPGQPIEAQITVRVTEGSGRPVERQVTRPLAPRGPMIGIAAGFDDVLPEGATARFDLIAPGAAPMPVRWTVNRVDTRYQWYQLYGSWNWEPVTRRIRVASGEMTLGDAPQPLSVATQWGDYELVVERLGGAGYAVSSVGFSAGWYAAGDGRDTPDRLDLSLDAPDYSPGDTARLRIVARDDGVALVTVLSNAVIDRKVVQVTQGENLIPLAVTENWGTGAYVTASVLRPMNAQAGQSPARSLGLAHATVRPGIRALGVAIDAPDVVNGQQGPLRATVSVTGIAPGDTAHLTLAAVDLGILNLTGFDSPDPAGHYFGQQRLGVELRDLYGRLIDGLGGALGTVRSGGDAGDALSLQSPPPTEALMAAFSGPVTVGADGTAEVLIDRPAFNGTIRLMAVVWSQRGVGQASRDVIARDPVVVTASLPRFLAPGDDSRLLLEFAHTSDPAGDMDLSVRATGVTLDDVPARVTLPAQGTASLRLPLRAGDVGDHRIALALTAPDGTVLRKTLQVAVRANDPQSATVRRLSLAPGETFTFDANVLAGLRPGTASATLSAGPLARFDVAGLLHQLDRYPYGCTEQVTSAALPLLYLSSVAADVDKADVRRRVTAAIAEVQTRQAGNGAFGLWSARSGAFWLDAYVTDFLSRARAQGYDVPDLALATALDNLRNRVNYAPDFDRGGEDIAYALLVLAREGAAAMGDLRYYADTKRDAFGTPLAAAQVGAALAAYGDQPRADAMFRHAGAMLARPADGSGWRDDFGTPLRDAAAVLALAAEVGSSALNQQDLSQRITRAGRSLSTQEAAQVLLAAHALGQSRQGGQGLVLNGVPASGPVVQRLSGPQAAVSTLANTGAAPIDITLATFGVPIVAPPAGGYGYAIERRFFDMEGAPVTAGFAAGDRLVAVLTVTPFDAVDGRLIVDDPLPAGFEIDNPALLRSGDIGALDWLNPAAAEHAEFRSDRFVAAVDHRGDAPFQLAYVLRAVTPGDYHQPAAMVQDMYRPEYRALTATGRVIVQR</sequence>
<evidence type="ECO:0000256" key="4">
    <source>
        <dbReference type="ARBA" id="ARBA00023157"/>
    </source>
</evidence>
<dbReference type="Pfam" id="PF17962">
    <property type="entry name" value="bMG6"/>
    <property type="match status" value="1"/>
</dbReference>
<evidence type="ECO:0000259" key="6">
    <source>
        <dbReference type="SMART" id="SM01359"/>
    </source>
</evidence>
<name>A0A5S3PEL5_9RHOB</name>
<protein>
    <submittedName>
        <fullName evidence="8">Alpha-2-macroglobulin family protein</fullName>
    </submittedName>
</protein>
<evidence type="ECO:0000313" key="8">
    <source>
        <dbReference type="EMBL" id="TMM52468.1"/>
    </source>
</evidence>
<dbReference type="InterPro" id="IPR000177">
    <property type="entry name" value="Apple"/>
</dbReference>
<dbReference type="Proteomes" id="UP000309550">
    <property type="component" value="Unassembled WGS sequence"/>
</dbReference>
<accession>A0A5S3PEL5</accession>
<dbReference type="Pfam" id="PF17972">
    <property type="entry name" value="bMG5"/>
    <property type="match status" value="1"/>
</dbReference>
<dbReference type="InterPro" id="IPR008930">
    <property type="entry name" value="Terpenoid_cyclase/PrenylTrfase"/>
</dbReference>
<dbReference type="PIRSF" id="PIRSF038980">
    <property type="entry name" value="A2M_bac"/>
    <property type="match status" value="1"/>
</dbReference>
<dbReference type="InterPro" id="IPR001599">
    <property type="entry name" value="Macroglobln_a2"/>
</dbReference>
<dbReference type="InterPro" id="IPR026284">
    <property type="entry name" value="A2MG_proteobact"/>
</dbReference>
<evidence type="ECO:0000256" key="1">
    <source>
        <dbReference type="ARBA" id="ARBA00010556"/>
    </source>
</evidence>
<dbReference type="Pfam" id="PF07703">
    <property type="entry name" value="A2M_BRD"/>
    <property type="match status" value="1"/>
</dbReference>
<keyword evidence="4" id="KW-1015">Disulfide bond</keyword>
<feature type="chain" id="PRO_5024394140" evidence="5">
    <location>
        <begin position="25"/>
        <end position="1804"/>
    </location>
</feature>
<feature type="signal peptide" evidence="5">
    <location>
        <begin position="1"/>
        <end position="24"/>
    </location>
</feature>
<dbReference type="InterPro" id="IPR047565">
    <property type="entry name" value="Alpha-macroglob_thiol-ester_cl"/>
</dbReference>
<dbReference type="GO" id="GO:0006508">
    <property type="term" value="P:proteolysis"/>
    <property type="evidence" value="ECO:0007669"/>
    <property type="project" value="InterPro"/>
</dbReference>
<comment type="similarity">
    <text evidence="1">Belongs to the protease inhibitor I39 (alpha-2-macroglobulin) family. Bacterial alpha-2-macroglobulin subfamily.</text>
</comment>
<dbReference type="PANTHER" id="PTHR40094:SF1">
    <property type="entry name" value="UBIQUITIN DOMAIN-CONTAINING PROTEIN"/>
    <property type="match status" value="1"/>
</dbReference>
<dbReference type="Pfam" id="PF00024">
    <property type="entry name" value="PAN_1"/>
    <property type="match status" value="1"/>
</dbReference>
<dbReference type="EMBL" id="VANS01000002">
    <property type="protein sequence ID" value="TMM52468.1"/>
    <property type="molecule type" value="Genomic_DNA"/>
</dbReference>
<dbReference type="InterPro" id="IPR003609">
    <property type="entry name" value="Pan_app"/>
</dbReference>
<dbReference type="Pfam" id="PF17973">
    <property type="entry name" value="bMG10"/>
    <property type="match status" value="1"/>
</dbReference>
<organism evidence="8 9">
    <name type="scientific">Sulfitobacter sabulilitoris</name>
    <dbReference type="NCBI Taxonomy" id="2562655"/>
    <lineage>
        <taxon>Bacteria</taxon>
        <taxon>Pseudomonadati</taxon>
        <taxon>Pseudomonadota</taxon>
        <taxon>Alphaproteobacteria</taxon>
        <taxon>Rhodobacterales</taxon>
        <taxon>Roseobacteraceae</taxon>
        <taxon>Sulfitobacter</taxon>
    </lineage>
</organism>
<evidence type="ECO:0000256" key="2">
    <source>
        <dbReference type="ARBA" id="ARBA00022729"/>
    </source>
</evidence>
<dbReference type="SMART" id="SM01360">
    <property type="entry name" value="A2M"/>
    <property type="match status" value="1"/>
</dbReference>
<keyword evidence="2 5" id="KW-0732">Signal</keyword>
<evidence type="ECO:0000256" key="5">
    <source>
        <dbReference type="SAM" id="SignalP"/>
    </source>
</evidence>
<dbReference type="Pfam" id="PF01835">
    <property type="entry name" value="MG2"/>
    <property type="match status" value="1"/>
</dbReference>
<dbReference type="GO" id="GO:0004866">
    <property type="term" value="F:endopeptidase inhibitor activity"/>
    <property type="evidence" value="ECO:0007669"/>
    <property type="project" value="InterPro"/>
</dbReference>
<dbReference type="InterPro" id="IPR049120">
    <property type="entry name" value="A2M_bMG2"/>
</dbReference>